<dbReference type="PROSITE" id="PS50158">
    <property type="entry name" value="ZF_CCHC"/>
    <property type="match status" value="1"/>
</dbReference>
<dbReference type="OrthoDB" id="7554769at2759"/>
<evidence type="ECO:0000256" key="1">
    <source>
        <dbReference type="PROSITE-ProRule" id="PRU00047"/>
    </source>
</evidence>
<dbReference type="GO" id="GO:0008270">
    <property type="term" value="F:zinc ion binding"/>
    <property type="evidence" value="ECO:0007669"/>
    <property type="project" value="UniProtKB-KW"/>
</dbReference>
<keyword evidence="4" id="KW-1185">Reference proteome</keyword>
<dbReference type="STRING" id="34720.A0A151K1G2"/>
<name>A0A151K1G2_9HYME</name>
<proteinExistence type="predicted"/>
<protein>
    <recommendedName>
        <fullName evidence="2">CCHC-type domain-containing protein</fullName>
    </recommendedName>
</protein>
<keyword evidence="1" id="KW-0862">Zinc</keyword>
<evidence type="ECO:0000313" key="3">
    <source>
        <dbReference type="EMBL" id="KYN45248.1"/>
    </source>
</evidence>
<dbReference type="SMART" id="SM00343">
    <property type="entry name" value="ZnF_C2HC"/>
    <property type="match status" value="2"/>
</dbReference>
<accession>A0A151K1G2</accession>
<dbReference type="InterPro" id="IPR001878">
    <property type="entry name" value="Znf_CCHC"/>
</dbReference>
<dbReference type="Gene3D" id="4.10.60.10">
    <property type="entry name" value="Zinc finger, CCHC-type"/>
    <property type="match status" value="1"/>
</dbReference>
<organism evidence="3 4">
    <name type="scientific">Trachymyrmex septentrionalis</name>
    <dbReference type="NCBI Taxonomy" id="34720"/>
    <lineage>
        <taxon>Eukaryota</taxon>
        <taxon>Metazoa</taxon>
        <taxon>Ecdysozoa</taxon>
        <taxon>Arthropoda</taxon>
        <taxon>Hexapoda</taxon>
        <taxon>Insecta</taxon>
        <taxon>Pterygota</taxon>
        <taxon>Neoptera</taxon>
        <taxon>Endopterygota</taxon>
        <taxon>Hymenoptera</taxon>
        <taxon>Apocrita</taxon>
        <taxon>Aculeata</taxon>
        <taxon>Formicoidea</taxon>
        <taxon>Formicidae</taxon>
        <taxon>Myrmicinae</taxon>
        <taxon>Trachymyrmex</taxon>
    </lineage>
</organism>
<keyword evidence="1" id="KW-0479">Metal-binding</keyword>
<evidence type="ECO:0000313" key="4">
    <source>
        <dbReference type="Proteomes" id="UP000078541"/>
    </source>
</evidence>
<dbReference type="InterPro" id="IPR036875">
    <property type="entry name" value="Znf_CCHC_sf"/>
</dbReference>
<keyword evidence="1" id="KW-0863">Zinc-finger</keyword>
<evidence type="ECO:0000259" key="2">
    <source>
        <dbReference type="PROSITE" id="PS50158"/>
    </source>
</evidence>
<reference evidence="3 4" key="1">
    <citation type="submission" date="2016-03" db="EMBL/GenBank/DDBJ databases">
        <title>Trachymyrmex septentrionalis WGS genome.</title>
        <authorList>
            <person name="Nygaard S."/>
            <person name="Hu H."/>
            <person name="Boomsma J."/>
            <person name="Zhang G."/>
        </authorList>
    </citation>
    <scope>NUCLEOTIDE SEQUENCE [LARGE SCALE GENOMIC DNA]</scope>
    <source>
        <strain evidence="3">Tsep2-gDNA-1</strain>
        <tissue evidence="3">Whole body</tissue>
    </source>
</reference>
<feature type="domain" description="CCHC-type" evidence="2">
    <location>
        <begin position="172"/>
        <end position="187"/>
    </location>
</feature>
<dbReference type="AlphaFoldDB" id="A0A151K1G2"/>
<sequence length="245" mass="26460">MGEARTKVPLEELGIADTRLRRAQTGGLLIEIAGANAGTKADSLAERLSALFKEGEEVRVIRPIRRLEFRLVDLDESVTADEIKEAVAARGRVPLSDVRVGPLRPRGGGLNSVWLQCPELCAEVIRKDGGLRVGWSRMRLIPLARRRLQCYRCLAVRHTRVNCRSAVDRSNRCFKCGKEGHKVIDCRASPHCPVCAARNLPAGHRADGDGCAPYNGLVRATVPAAAIVPASGSVSPAQDAMVVDG</sequence>
<gene>
    <name evidence="3" type="ORF">ALC56_00327</name>
</gene>
<dbReference type="EMBL" id="KQ981189">
    <property type="protein sequence ID" value="KYN45248.1"/>
    <property type="molecule type" value="Genomic_DNA"/>
</dbReference>
<dbReference type="KEGG" id="tsep:108745547"/>
<dbReference type="GO" id="GO:0003676">
    <property type="term" value="F:nucleic acid binding"/>
    <property type="evidence" value="ECO:0007669"/>
    <property type="project" value="InterPro"/>
</dbReference>
<dbReference type="Proteomes" id="UP000078541">
    <property type="component" value="Unassembled WGS sequence"/>
</dbReference>
<dbReference type="SUPFAM" id="SSF57756">
    <property type="entry name" value="Retrovirus zinc finger-like domains"/>
    <property type="match status" value="1"/>
</dbReference>